<evidence type="ECO:0000313" key="2">
    <source>
        <dbReference type="EMBL" id="KAK4749499.1"/>
    </source>
</evidence>
<keyword evidence="3" id="KW-1185">Reference proteome</keyword>
<dbReference type="PRINTS" id="PR00069">
    <property type="entry name" value="ALDKETRDTASE"/>
</dbReference>
<reference evidence="2 3" key="1">
    <citation type="journal article" date="2023" name="Hortic Res">
        <title>Pangenome of water caltrop reveals structural variations and asymmetric subgenome divergence after allopolyploidization.</title>
        <authorList>
            <person name="Zhang X."/>
            <person name="Chen Y."/>
            <person name="Wang L."/>
            <person name="Yuan Y."/>
            <person name="Fang M."/>
            <person name="Shi L."/>
            <person name="Lu R."/>
            <person name="Comes H.P."/>
            <person name="Ma Y."/>
            <person name="Chen Y."/>
            <person name="Huang G."/>
            <person name="Zhou Y."/>
            <person name="Zheng Z."/>
            <person name="Qiu Y."/>
        </authorList>
    </citation>
    <scope>NUCLEOTIDE SEQUENCE [LARGE SCALE GENOMIC DNA]</scope>
    <source>
        <tissue evidence="2">Roots</tissue>
    </source>
</reference>
<protein>
    <recommendedName>
        <fullName evidence="1">NADP-dependent oxidoreductase domain-containing protein</fullName>
    </recommendedName>
</protein>
<feature type="domain" description="NADP-dependent oxidoreductase" evidence="1">
    <location>
        <begin position="2"/>
        <end position="134"/>
    </location>
</feature>
<dbReference type="PANTHER" id="PTHR11732">
    <property type="entry name" value="ALDO/KETO REDUCTASE"/>
    <property type="match status" value="1"/>
</dbReference>
<dbReference type="SUPFAM" id="SSF51430">
    <property type="entry name" value="NAD(P)-linked oxidoreductase"/>
    <property type="match status" value="1"/>
</dbReference>
<dbReference type="InterPro" id="IPR020471">
    <property type="entry name" value="AKR"/>
</dbReference>
<dbReference type="EMBL" id="JAXIOK010000018">
    <property type="protein sequence ID" value="KAK4749499.1"/>
    <property type="molecule type" value="Genomic_DNA"/>
</dbReference>
<name>A0AAN7JLF6_9MYRT</name>
<dbReference type="InterPro" id="IPR023210">
    <property type="entry name" value="NADP_OxRdtase_dom"/>
</dbReference>
<organism evidence="2 3">
    <name type="scientific">Trapa incisa</name>
    <dbReference type="NCBI Taxonomy" id="236973"/>
    <lineage>
        <taxon>Eukaryota</taxon>
        <taxon>Viridiplantae</taxon>
        <taxon>Streptophyta</taxon>
        <taxon>Embryophyta</taxon>
        <taxon>Tracheophyta</taxon>
        <taxon>Spermatophyta</taxon>
        <taxon>Magnoliopsida</taxon>
        <taxon>eudicotyledons</taxon>
        <taxon>Gunneridae</taxon>
        <taxon>Pentapetalae</taxon>
        <taxon>rosids</taxon>
        <taxon>malvids</taxon>
        <taxon>Myrtales</taxon>
        <taxon>Lythraceae</taxon>
        <taxon>Trapa</taxon>
    </lineage>
</organism>
<dbReference type="Pfam" id="PF00248">
    <property type="entry name" value="Aldo_ket_red"/>
    <property type="match status" value="1"/>
</dbReference>
<gene>
    <name evidence="2" type="ORF">SAY87_026948</name>
</gene>
<evidence type="ECO:0000259" key="1">
    <source>
        <dbReference type="Pfam" id="PF00248"/>
    </source>
</evidence>
<dbReference type="Gene3D" id="3.20.20.100">
    <property type="entry name" value="NADP-dependent oxidoreductase domain"/>
    <property type="match status" value="1"/>
</dbReference>
<dbReference type="PROSITE" id="PS00063">
    <property type="entry name" value="ALDOKETO_REDUCTASE_3"/>
    <property type="match status" value="1"/>
</dbReference>
<dbReference type="Proteomes" id="UP001345219">
    <property type="component" value="Chromosome 21"/>
</dbReference>
<evidence type="ECO:0000313" key="3">
    <source>
        <dbReference type="Proteomes" id="UP001345219"/>
    </source>
</evidence>
<sequence length="166" mass="18701">MEVLFDSGKARAIGVSNFSTKKLVDLLKVAKVLPAVNQVEWQPSWLQPKLHEFCKSNGIHLSGYAPLGRKQVLEDPIINTIAQKLGKTPAQVALRWGLQSGHSVLPKSTNEARIKENIGIFYWSIPDDLLAKFSEIPQVRLVEGAMFVHETWGYYKSLEELWDEDA</sequence>
<comment type="caution">
    <text evidence="2">The sequence shown here is derived from an EMBL/GenBank/DDBJ whole genome shotgun (WGS) entry which is preliminary data.</text>
</comment>
<dbReference type="InterPro" id="IPR036812">
    <property type="entry name" value="NAD(P)_OxRdtase_dom_sf"/>
</dbReference>
<proteinExistence type="predicted"/>
<dbReference type="InterPro" id="IPR018170">
    <property type="entry name" value="Aldo/ket_reductase_CS"/>
</dbReference>
<accession>A0AAN7JLF6</accession>
<dbReference type="GO" id="GO:0016491">
    <property type="term" value="F:oxidoreductase activity"/>
    <property type="evidence" value="ECO:0007669"/>
    <property type="project" value="InterPro"/>
</dbReference>
<dbReference type="PROSITE" id="PS00062">
    <property type="entry name" value="ALDOKETO_REDUCTASE_2"/>
    <property type="match status" value="1"/>
</dbReference>
<dbReference type="AlphaFoldDB" id="A0AAN7JLF6"/>